<dbReference type="Proteomes" id="UP001208692">
    <property type="component" value="Unassembled WGS sequence"/>
</dbReference>
<name>A0AAV5AV18_9FLAO</name>
<proteinExistence type="predicted"/>
<dbReference type="EMBL" id="BQKA01000005">
    <property type="protein sequence ID" value="GJM49195.1"/>
    <property type="molecule type" value="Genomic_DNA"/>
</dbReference>
<evidence type="ECO:0000313" key="3">
    <source>
        <dbReference type="Proteomes" id="UP001207736"/>
    </source>
</evidence>
<organism evidence="1 3">
    <name type="scientific">Capnocytophaga catalasegens</name>
    <dbReference type="NCBI Taxonomy" id="1004260"/>
    <lineage>
        <taxon>Bacteria</taxon>
        <taxon>Pseudomonadati</taxon>
        <taxon>Bacteroidota</taxon>
        <taxon>Flavobacteriia</taxon>
        <taxon>Flavobacteriales</taxon>
        <taxon>Flavobacteriaceae</taxon>
        <taxon>Capnocytophaga</taxon>
    </lineage>
</organism>
<accession>A0AAV5AV18</accession>
<dbReference type="Proteomes" id="UP001207736">
    <property type="component" value="Unassembled WGS sequence"/>
</dbReference>
<reference evidence="1 4" key="1">
    <citation type="submission" date="2021-11" db="EMBL/GenBank/DDBJ databases">
        <title>Draft genome sequence of Capnocytophaga sp. strain KC07075 isolated from cat oral cavity.</title>
        <authorList>
            <person name="Suzuki M."/>
            <person name="Imaoka K."/>
            <person name="Kimura M."/>
            <person name="Morikawa S."/>
            <person name="Maeda K."/>
        </authorList>
    </citation>
    <scope>NUCLEOTIDE SEQUENCE</scope>
    <source>
        <strain evidence="1">KC07075</strain>
        <strain evidence="2 4">KC07079</strain>
    </source>
</reference>
<evidence type="ECO:0000313" key="1">
    <source>
        <dbReference type="EMBL" id="GJM49195.1"/>
    </source>
</evidence>
<dbReference type="EMBL" id="BQKB01000027">
    <property type="protein sequence ID" value="GJM53161.1"/>
    <property type="molecule type" value="Genomic_DNA"/>
</dbReference>
<protein>
    <submittedName>
        <fullName evidence="1">Uncharacterized protein</fullName>
    </submittedName>
</protein>
<evidence type="ECO:0000313" key="2">
    <source>
        <dbReference type="EMBL" id="GJM53161.1"/>
    </source>
</evidence>
<comment type="caution">
    <text evidence="1">The sequence shown here is derived from an EMBL/GenBank/DDBJ whole genome shotgun (WGS) entry which is preliminary data.</text>
</comment>
<evidence type="ECO:0000313" key="4">
    <source>
        <dbReference type="Proteomes" id="UP001208692"/>
    </source>
</evidence>
<keyword evidence="4" id="KW-1185">Reference proteome</keyword>
<gene>
    <name evidence="1" type="ORF">RCZ15_01710</name>
    <name evidence="2" type="ORF">RCZ16_14780</name>
</gene>
<dbReference type="AlphaFoldDB" id="A0AAV5AV18"/>
<sequence>MEARAMSYLLYFYKKTNNEVKFKALKDECFVLLVKHKDIIFELDNYNIFVFILSDYFNVWQMYEIGT</sequence>